<dbReference type="PROSITE" id="PS00648">
    <property type="entry name" value="RIBONUCLEASE_P"/>
    <property type="match status" value="1"/>
</dbReference>
<evidence type="ECO:0000256" key="1">
    <source>
        <dbReference type="ARBA" id="ARBA00002663"/>
    </source>
</evidence>
<sequence>MPLAATRSFRFTRTERLRSKTDIQRALRQGKKRVFPELVIYTLPNSLDKPRLGLAVSRKVGGAVQRNLVKRRLREAFRLRTRPWPAWDVMVVARNSSKDLSLDAMRERLDRVLGHGGAATCATS</sequence>
<gene>
    <name evidence="7 9" type="primary">rnpA</name>
    <name evidence="9" type="ORF">EC580_00555</name>
</gene>
<dbReference type="GO" id="GO:0042781">
    <property type="term" value="F:3'-tRNA processing endoribonuclease activity"/>
    <property type="evidence" value="ECO:0007669"/>
    <property type="project" value="TreeGrafter"/>
</dbReference>
<reference evidence="9" key="1">
    <citation type="submission" date="2018-10" db="EMBL/GenBank/DDBJ databases">
        <title>Acidithiobacillus sulfuriphilus sp. nov.: an extremely acidophilic sulfur-oxidizing chemolithotroph isolated from a neutral pH environment.</title>
        <authorList>
            <person name="Falagan C."/>
            <person name="Moya-Beltran A."/>
            <person name="Quatrini R."/>
            <person name="Johnson D.B."/>
        </authorList>
    </citation>
    <scope>NUCLEOTIDE SEQUENCE [LARGE SCALE GENOMIC DNA]</scope>
    <source>
        <strain evidence="9">CJ-2</strain>
    </source>
</reference>
<dbReference type="Pfam" id="PF00825">
    <property type="entry name" value="Ribonuclease_P"/>
    <property type="match status" value="1"/>
</dbReference>
<dbReference type="EC" id="3.1.26.5" evidence="7 8"/>
<dbReference type="AlphaFoldDB" id="A0A3M8S763"/>
<dbReference type="InterPro" id="IPR020539">
    <property type="entry name" value="RNase_P_CS"/>
</dbReference>
<dbReference type="PANTHER" id="PTHR33992:SF1">
    <property type="entry name" value="RIBONUCLEASE P PROTEIN COMPONENT"/>
    <property type="match status" value="1"/>
</dbReference>
<comment type="caution">
    <text evidence="9">The sequence shown here is derived from an EMBL/GenBank/DDBJ whole genome shotgun (WGS) entry which is preliminary data.</text>
</comment>
<keyword evidence="3 7" id="KW-0540">Nuclease</keyword>
<dbReference type="InterPro" id="IPR014721">
    <property type="entry name" value="Ribsml_uS5_D2-typ_fold_subgr"/>
</dbReference>
<dbReference type="InterPro" id="IPR020568">
    <property type="entry name" value="Ribosomal_Su5_D2-typ_SF"/>
</dbReference>
<dbReference type="PANTHER" id="PTHR33992">
    <property type="entry name" value="RIBONUCLEASE P PROTEIN COMPONENT"/>
    <property type="match status" value="1"/>
</dbReference>
<evidence type="ECO:0000256" key="5">
    <source>
        <dbReference type="ARBA" id="ARBA00022801"/>
    </source>
</evidence>
<evidence type="ECO:0000256" key="7">
    <source>
        <dbReference type="HAMAP-Rule" id="MF_00227"/>
    </source>
</evidence>
<dbReference type="RefSeq" id="WP_123101253.1">
    <property type="nucleotide sequence ID" value="NZ_CP127527.1"/>
</dbReference>
<proteinExistence type="inferred from homology"/>
<evidence type="ECO:0000256" key="8">
    <source>
        <dbReference type="NCBIfam" id="TIGR00188"/>
    </source>
</evidence>
<protein>
    <recommendedName>
        <fullName evidence="7 8">Ribonuclease P protein component</fullName>
        <shortName evidence="7">RNase P protein</shortName>
        <shortName evidence="7">RNaseP protein</shortName>
        <ecNumber evidence="7 8">3.1.26.5</ecNumber>
    </recommendedName>
    <alternativeName>
        <fullName evidence="7">Protein C5</fullName>
    </alternativeName>
</protein>
<dbReference type="GO" id="GO:0004526">
    <property type="term" value="F:ribonuclease P activity"/>
    <property type="evidence" value="ECO:0007669"/>
    <property type="project" value="UniProtKB-UniRule"/>
</dbReference>
<dbReference type="GO" id="GO:0001682">
    <property type="term" value="P:tRNA 5'-leader removal"/>
    <property type="evidence" value="ECO:0007669"/>
    <property type="project" value="UniProtKB-UniRule"/>
</dbReference>
<dbReference type="InterPro" id="IPR000100">
    <property type="entry name" value="RNase_P"/>
</dbReference>
<keyword evidence="2 7" id="KW-0819">tRNA processing</keyword>
<comment type="subunit">
    <text evidence="7">Consists of a catalytic RNA component (M1 or rnpB) and a protein subunit.</text>
</comment>
<dbReference type="Gene3D" id="3.30.230.10">
    <property type="match status" value="1"/>
</dbReference>
<dbReference type="HAMAP" id="MF_00227">
    <property type="entry name" value="RNase_P"/>
    <property type="match status" value="1"/>
</dbReference>
<dbReference type="SUPFAM" id="SSF54211">
    <property type="entry name" value="Ribosomal protein S5 domain 2-like"/>
    <property type="match status" value="1"/>
</dbReference>
<evidence type="ECO:0000313" key="9">
    <source>
        <dbReference type="EMBL" id="RNF76741.1"/>
    </source>
</evidence>
<accession>A0A3M8S763</accession>
<keyword evidence="5 7" id="KW-0378">Hydrolase</keyword>
<comment type="similarity">
    <text evidence="7">Belongs to the RnpA family.</text>
</comment>
<comment type="catalytic activity">
    <reaction evidence="7">
        <text>Endonucleolytic cleavage of RNA, removing 5'-extranucleotides from tRNA precursor.</text>
        <dbReference type="EC" id="3.1.26.5"/>
    </reaction>
</comment>
<dbReference type="EMBL" id="RIZI01000057">
    <property type="protein sequence ID" value="RNF76741.1"/>
    <property type="molecule type" value="Genomic_DNA"/>
</dbReference>
<keyword evidence="6 7" id="KW-0694">RNA-binding</keyword>
<dbReference type="GO" id="GO:0000049">
    <property type="term" value="F:tRNA binding"/>
    <property type="evidence" value="ECO:0007669"/>
    <property type="project" value="UniProtKB-UniRule"/>
</dbReference>
<name>A0A3M8S763_9PROT</name>
<dbReference type="OrthoDB" id="9810867at2"/>
<dbReference type="GO" id="GO:0030677">
    <property type="term" value="C:ribonuclease P complex"/>
    <property type="evidence" value="ECO:0007669"/>
    <property type="project" value="TreeGrafter"/>
</dbReference>
<dbReference type="NCBIfam" id="TIGR00188">
    <property type="entry name" value="rnpA"/>
    <property type="match status" value="1"/>
</dbReference>
<comment type="function">
    <text evidence="1 7">RNaseP catalyzes the removal of the 5'-leader sequence from pre-tRNA to produce the mature 5'-terminus. It can also cleave other RNA substrates such as 4.5S RNA. The protein component plays an auxiliary but essential role in vivo by binding to the 5'-leader sequence and broadening the substrate specificity of the ribozyme.</text>
</comment>
<keyword evidence="4 7" id="KW-0255">Endonuclease</keyword>
<evidence type="ECO:0000256" key="4">
    <source>
        <dbReference type="ARBA" id="ARBA00022759"/>
    </source>
</evidence>
<evidence type="ECO:0000256" key="3">
    <source>
        <dbReference type="ARBA" id="ARBA00022722"/>
    </source>
</evidence>
<evidence type="ECO:0000256" key="2">
    <source>
        <dbReference type="ARBA" id="ARBA00022694"/>
    </source>
</evidence>
<organism evidence="9">
    <name type="scientific">Acidithiobacillus sulfuriphilus</name>
    <dbReference type="NCBI Taxonomy" id="1867749"/>
    <lineage>
        <taxon>Bacteria</taxon>
        <taxon>Pseudomonadati</taxon>
        <taxon>Pseudomonadota</taxon>
        <taxon>Acidithiobacillia</taxon>
        <taxon>Acidithiobacillales</taxon>
        <taxon>Acidithiobacillaceae</taxon>
        <taxon>Acidithiobacillus</taxon>
    </lineage>
</organism>
<evidence type="ECO:0000256" key="6">
    <source>
        <dbReference type="ARBA" id="ARBA00022884"/>
    </source>
</evidence>